<accession>A0A2S7IQ07</accession>
<feature type="transmembrane region" description="Helical" evidence="6">
    <location>
        <begin position="12"/>
        <end position="33"/>
    </location>
</feature>
<evidence type="ECO:0000256" key="1">
    <source>
        <dbReference type="ARBA" id="ARBA00004651"/>
    </source>
</evidence>
<keyword evidence="2" id="KW-1003">Cell membrane</keyword>
<evidence type="ECO:0000313" key="7">
    <source>
        <dbReference type="EMBL" id="PQA59795.1"/>
    </source>
</evidence>
<keyword evidence="4 6" id="KW-1133">Transmembrane helix</keyword>
<dbReference type="RefSeq" id="WP_104711558.1">
    <property type="nucleotide sequence ID" value="NZ_PTRA01000001.1"/>
</dbReference>
<dbReference type="PANTHER" id="PTHR33529:SF6">
    <property type="entry name" value="YJGP_YJGQ FAMILY PERMEASE"/>
    <property type="match status" value="1"/>
</dbReference>
<dbReference type="GO" id="GO:0015920">
    <property type="term" value="P:lipopolysaccharide transport"/>
    <property type="evidence" value="ECO:0007669"/>
    <property type="project" value="TreeGrafter"/>
</dbReference>
<comment type="subcellular location">
    <subcellularLocation>
        <location evidence="1">Cell membrane</location>
        <topology evidence="1">Multi-pass membrane protein</topology>
    </subcellularLocation>
</comment>
<feature type="transmembrane region" description="Helical" evidence="6">
    <location>
        <begin position="99"/>
        <end position="117"/>
    </location>
</feature>
<dbReference type="PANTHER" id="PTHR33529">
    <property type="entry name" value="SLR0882 PROTEIN-RELATED"/>
    <property type="match status" value="1"/>
</dbReference>
<feature type="transmembrane region" description="Helical" evidence="6">
    <location>
        <begin position="428"/>
        <end position="449"/>
    </location>
</feature>
<sequence>MRKLDKLVLKAFWGPFLVTFAVTEFIFLTRFILLYFDEIAGRDVGFDVYGRLFFYFGLMVVPVSMPLAVLLSSLMCFGNLGEFSELTAVKSAGISVGRVIRPVSVVIVFITGFILWFNNTIQPWANLKGYSLLWDIKTTKATLSFKEGVFNNDLPGYSIKISKKYADGSLKNVLIYDHSENSGNRHVTVADSARTYTILGGTYLVFELFKGVDYVEDVDKSSGDGNTSDFAKNSFSHTKKFINMRSFKMTPTDEDQFKNHAIMKSIRQLSDDGDSLRRNYQLAVRSMVTMASQYYSYHFQTMGEGAKKMPTTWVDSLITAREKLPATLQNSDLTASALSSAKSRLTSIETDDLLMYDRRKTMYKNDLEWNHKFTTAISCLVMFLIGAPLGAIIKKGGFGLPVLVAIIFFILMYVLTIQGDKYAKEGTMWVPLAAWMSNLVLLGFGIYFLTKALNDSRLFEADVYRIALNRLKERFVAWKEKTPLFKKKSEAI</sequence>
<organism evidence="7 8">
    <name type="scientific">Siphonobacter curvatus</name>
    <dbReference type="NCBI Taxonomy" id="2094562"/>
    <lineage>
        <taxon>Bacteria</taxon>
        <taxon>Pseudomonadati</taxon>
        <taxon>Bacteroidota</taxon>
        <taxon>Cytophagia</taxon>
        <taxon>Cytophagales</taxon>
        <taxon>Cytophagaceae</taxon>
        <taxon>Siphonobacter</taxon>
    </lineage>
</organism>
<evidence type="ECO:0000256" key="6">
    <source>
        <dbReference type="SAM" id="Phobius"/>
    </source>
</evidence>
<comment type="caution">
    <text evidence="7">The sequence shown here is derived from an EMBL/GenBank/DDBJ whole genome shotgun (WGS) entry which is preliminary data.</text>
</comment>
<keyword evidence="3 6" id="KW-0812">Transmembrane</keyword>
<dbReference type="EMBL" id="PTRA01000001">
    <property type="protein sequence ID" value="PQA59795.1"/>
    <property type="molecule type" value="Genomic_DNA"/>
</dbReference>
<reference evidence="8" key="1">
    <citation type="submission" date="2018-02" db="EMBL/GenBank/DDBJ databases">
        <title>Genome sequencing of Solimonas sp. HR-BB.</title>
        <authorList>
            <person name="Lee Y."/>
            <person name="Jeon C.O."/>
        </authorList>
    </citation>
    <scope>NUCLEOTIDE SEQUENCE [LARGE SCALE GENOMIC DNA]</scope>
    <source>
        <strain evidence="8">HR-U</strain>
    </source>
</reference>
<evidence type="ECO:0000256" key="2">
    <source>
        <dbReference type="ARBA" id="ARBA00022475"/>
    </source>
</evidence>
<proteinExistence type="predicted"/>
<dbReference type="GO" id="GO:0043190">
    <property type="term" value="C:ATP-binding cassette (ABC) transporter complex"/>
    <property type="evidence" value="ECO:0007669"/>
    <property type="project" value="TreeGrafter"/>
</dbReference>
<name>A0A2S7IQ07_9BACT</name>
<dbReference type="InterPro" id="IPR005495">
    <property type="entry name" value="LptG/LptF_permease"/>
</dbReference>
<dbReference type="Proteomes" id="UP000239590">
    <property type="component" value="Unassembled WGS sequence"/>
</dbReference>
<evidence type="ECO:0000256" key="4">
    <source>
        <dbReference type="ARBA" id="ARBA00022989"/>
    </source>
</evidence>
<feature type="transmembrane region" description="Helical" evidence="6">
    <location>
        <begin position="53"/>
        <end position="78"/>
    </location>
</feature>
<evidence type="ECO:0000256" key="5">
    <source>
        <dbReference type="ARBA" id="ARBA00023136"/>
    </source>
</evidence>
<feature type="transmembrane region" description="Helical" evidence="6">
    <location>
        <begin position="398"/>
        <end position="416"/>
    </location>
</feature>
<dbReference type="OrthoDB" id="1096108at2"/>
<feature type="transmembrane region" description="Helical" evidence="6">
    <location>
        <begin position="373"/>
        <end position="391"/>
    </location>
</feature>
<evidence type="ECO:0000313" key="8">
    <source>
        <dbReference type="Proteomes" id="UP000239590"/>
    </source>
</evidence>
<dbReference type="AlphaFoldDB" id="A0A2S7IQ07"/>
<dbReference type="Pfam" id="PF03739">
    <property type="entry name" value="LptF_LptG"/>
    <property type="match status" value="2"/>
</dbReference>
<keyword evidence="5 6" id="KW-0472">Membrane</keyword>
<gene>
    <name evidence="7" type="ORF">C5O19_09265</name>
</gene>
<protein>
    <submittedName>
        <fullName evidence="7">YjgP/YjgQ family permease</fullName>
    </submittedName>
</protein>
<evidence type="ECO:0000256" key="3">
    <source>
        <dbReference type="ARBA" id="ARBA00022692"/>
    </source>
</evidence>
<keyword evidence="8" id="KW-1185">Reference proteome</keyword>